<evidence type="ECO:0000313" key="4">
    <source>
        <dbReference type="Proteomes" id="UP000823749"/>
    </source>
</evidence>
<dbReference type="AlphaFoldDB" id="A0AAV6KB70"/>
<sequence>MSCSLRAVLHKHSDTAVELDCPFKGPHRVIRNMCSCDGLVCFAVERKVFLWNPSTRKFVTLPDAEMSYQYHPKYGLGYDESIDDYKVVGFFSSSICYREVQVMVPNFWIVSSFVDTQRVTWGSSFEHTIASSSFKALLLLFLRVLRLRGRPFELLAQWPSLRALRLCDFFEFKALQRLRVFRLRAIASSSLRLPSVFKLLGSVAAISLSFKASQLFRAFRLCALGFVLLLFSVAFAALRIPCDYAKEELIKGRRDIEASLYHVKKVLEAYRDVEANALLKRCCHDRMVLEAFHNVKASRCHVRRFLKLSTILLKPADAMLGGSC</sequence>
<feature type="domain" description="F-box associated beta-propeller type 3" evidence="2">
    <location>
        <begin position="15"/>
        <end position="102"/>
    </location>
</feature>
<evidence type="ECO:0000313" key="3">
    <source>
        <dbReference type="EMBL" id="KAG5549745.1"/>
    </source>
</evidence>
<evidence type="ECO:0000259" key="2">
    <source>
        <dbReference type="Pfam" id="PF08268"/>
    </source>
</evidence>
<dbReference type="Proteomes" id="UP000823749">
    <property type="component" value="Chromosome 5"/>
</dbReference>
<dbReference type="InterPro" id="IPR017451">
    <property type="entry name" value="F-box-assoc_interact_dom"/>
</dbReference>
<reference evidence="3" key="1">
    <citation type="submission" date="2020-08" db="EMBL/GenBank/DDBJ databases">
        <title>Plant Genome Project.</title>
        <authorList>
            <person name="Zhang R.-G."/>
        </authorList>
    </citation>
    <scope>NUCLEOTIDE SEQUENCE</scope>
    <source>
        <strain evidence="3">WSP0</strain>
        <tissue evidence="3">Leaf</tissue>
    </source>
</reference>
<name>A0AAV6KB70_9ERIC</name>
<evidence type="ECO:0000256" key="1">
    <source>
        <dbReference type="SAM" id="Phobius"/>
    </source>
</evidence>
<keyword evidence="1" id="KW-0472">Membrane</keyword>
<keyword evidence="4" id="KW-1185">Reference proteome</keyword>
<dbReference type="NCBIfam" id="TIGR01640">
    <property type="entry name" value="F_box_assoc_1"/>
    <property type="match status" value="1"/>
</dbReference>
<dbReference type="Pfam" id="PF08268">
    <property type="entry name" value="FBA_3"/>
    <property type="match status" value="1"/>
</dbReference>
<dbReference type="PANTHER" id="PTHR31790">
    <property type="entry name" value="OS02G0783600 PROTEIN"/>
    <property type="match status" value="1"/>
</dbReference>
<dbReference type="InterPro" id="IPR052361">
    <property type="entry name" value="F-box_domain"/>
</dbReference>
<protein>
    <recommendedName>
        <fullName evidence="2">F-box associated beta-propeller type 3 domain-containing protein</fullName>
    </recommendedName>
</protein>
<proteinExistence type="predicted"/>
<dbReference type="InterPro" id="IPR013187">
    <property type="entry name" value="F-box-assoc_dom_typ3"/>
</dbReference>
<dbReference type="PANTHER" id="PTHR31790:SF526">
    <property type="entry name" value="OS12G0618150 PROTEIN"/>
    <property type="match status" value="1"/>
</dbReference>
<comment type="caution">
    <text evidence="3">The sequence shown here is derived from an EMBL/GenBank/DDBJ whole genome shotgun (WGS) entry which is preliminary data.</text>
</comment>
<organism evidence="3 4">
    <name type="scientific">Rhododendron griersonianum</name>
    <dbReference type="NCBI Taxonomy" id="479676"/>
    <lineage>
        <taxon>Eukaryota</taxon>
        <taxon>Viridiplantae</taxon>
        <taxon>Streptophyta</taxon>
        <taxon>Embryophyta</taxon>
        <taxon>Tracheophyta</taxon>
        <taxon>Spermatophyta</taxon>
        <taxon>Magnoliopsida</taxon>
        <taxon>eudicotyledons</taxon>
        <taxon>Gunneridae</taxon>
        <taxon>Pentapetalae</taxon>
        <taxon>asterids</taxon>
        <taxon>Ericales</taxon>
        <taxon>Ericaceae</taxon>
        <taxon>Ericoideae</taxon>
        <taxon>Rhodoreae</taxon>
        <taxon>Rhododendron</taxon>
    </lineage>
</organism>
<dbReference type="EMBL" id="JACTNZ010000005">
    <property type="protein sequence ID" value="KAG5549745.1"/>
    <property type="molecule type" value="Genomic_DNA"/>
</dbReference>
<accession>A0AAV6KB70</accession>
<keyword evidence="1" id="KW-1133">Transmembrane helix</keyword>
<keyword evidence="1" id="KW-0812">Transmembrane</keyword>
<gene>
    <name evidence="3" type="ORF">RHGRI_014895</name>
</gene>
<feature type="transmembrane region" description="Helical" evidence="1">
    <location>
        <begin position="218"/>
        <end position="238"/>
    </location>
</feature>